<accession>A0ABT6PRQ6</accession>
<dbReference type="InterPro" id="IPR029154">
    <property type="entry name" value="HIBADH-like_NADP-bd"/>
</dbReference>
<dbReference type="SUPFAM" id="SSF51735">
    <property type="entry name" value="NAD(P)-binding Rossmann-fold domains"/>
    <property type="match status" value="1"/>
</dbReference>
<dbReference type="PANTHER" id="PTHR43060">
    <property type="entry name" value="3-HYDROXYISOBUTYRATE DEHYDROGENASE-LIKE 1, MITOCHONDRIAL-RELATED"/>
    <property type="match status" value="1"/>
</dbReference>
<comment type="similarity">
    <text evidence="1">Belongs to the HIBADH-related family.</text>
</comment>
<evidence type="ECO:0000256" key="2">
    <source>
        <dbReference type="ARBA" id="ARBA00023002"/>
    </source>
</evidence>
<proteinExistence type="inferred from homology"/>
<organism evidence="6 7">
    <name type="scientific">Saccharopolyspora ipomoeae</name>
    <dbReference type="NCBI Taxonomy" id="3042027"/>
    <lineage>
        <taxon>Bacteria</taxon>
        <taxon>Bacillati</taxon>
        <taxon>Actinomycetota</taxon>
        <taxon>Actinomycetes</taxon>
        <taxon>Pseudonocardiales</taxon>
        <taxon>Pseudonocardiaceae</taxon>
        <taxon>Saccharopolyspora</taxon>
    </lineage>
</organism>
<dbReference type="Proteomes" id="UP001237595">
    <property type="component" value="Unassembled WGS sequence"/>
</dbReference>
<evidence type="ECO:0000259" key="4">
    <source>
        <dbReference type="Pfam" id="PF03446"/>
    </source>
</evidence>
<dbReference type="Gene3D" id="1.10.1040.10">
    <property type="entry name" value="N-(1-d-carboxylethyl)-l-norvaline Dehydrogenase, domain 2"/>
    <property type="match status" value="1"/>
</dbReference>
<dbReference type="InterPro" id="IPR015815">
    <property type="entry name" value="HIBADH-related"/>
</dbReference>
<protein>
    <submittedName>
        <fullName evidence="6">NAD(P)-dependent oxidoreductase</fullName>
        <ecNumber evidence="6">1.1.-.-</ecNumber>
    </submittedName>
</protein>
<feature type="domain" description="6-phosphogluconate dehydrogenase NADP-binding" evidence="4">
    <location>
        <begin position="9"/>
        <end position="169"/>
    </location>
</feature>
<dbReference type="Pfam" id="PF03446">
    <property type="entry name" value="NAD_binding_2"/>
    <property type="match status" value="1"/>
</dbReference>
<reference evidence="6 7" key="1">
    <citation type="submission" date="2023-04" db="EMBL/GenBank/DDBJ databases">
        <title>Draft genome sequence of Saccharopolyspora sp. TS4A08 isolated from sweet potato rhizospheric soil.</title>
        <authorList>
            <person name="Suksaard P."/>
            <person name="Duangmal K."/>
        </authorList>
    </citation>
    <scope>NUCLEOTIDE SEQUENCE [LARGE SCALE GENOMIC DNA]</scope>
    <source>
        <strain evidence="6 7">TS4A08</strain>
    </source>
</reference>
<feature type="domain" description="3-hydroxyisobutyrate dehydrogenase-like NAD-binding" evidence="5">
    <location>
        <begin position="172"/>
        <end position="293"/>
    </location>
</feature>
<name>A0ABT6PRQ6_9PSEU</name>
<gene>
    <name evidence="6" type="ORF">QFW96_18155</name>
</gene>
<dbReference type="Gene3D" id="3.40.50.720">
    <property type="entry name" value="NAD(P)-binding Rossmann-like Domain"/>
    <property type="match status" value="1"/>
</dbReference>
<dbReference type="RefSeq" id="WP_281456876.1">
    <property type="nucleotide sequence ID" value="NZ_JASAOF010000011.1"/>
</dbReference>
<evidence type="ECO:0000259" key="5">
    <source>
        <dbReference type="Pfam" id="PF14833"/>
    </source>
</evidence>
<dbReference type="SUPFAM" id="SSF48179">
    <property type="entry name" value="6-phosphogluconate dehydrogenase C-terminal domain-like"/>
    <property type="match status" value="1"/>
</dbReference>
<keyword evidence="2 6" id="KW-0560">Oxidoreductase</keyword>
<keyword evidence="7" id="KW-1185">Reference proteome</keyword>
<dbReference type="InterPro" id="IPR036291">
    <property type="entry name" value="NAD(P)-bd_dom_sf"/>
</dbReference>
<dbReference type="PANTHER" id="PTHR43060:SF15">
    <property type="entry name" value="3-HYDROXYISOBUTYRATE DEHYDROGENASE-LIKE 1, MITOCHONDRIAL-RELATED"/>
    <property type="match status" value="1"/>
</dbReference>
<dbReference type="EC" id="1.1.-.-" evidence="6"/>
<dbReference type="EMBL" id="JASAOF010000011">
    <property type="protein sequence ID" value="MDI2030562.1"/>
    <property type="molecule type" value="Genomic_DNA"/>
</dbReference>
<keyword evidence="3" id="KW-0520">NAD</keyword>
<evidence type="ECO:0000256" key="1">
    <source>
        <dbReference type="ARBA" id="ARBA00009080"/>
    </source>
</evidence>
<dbReference type="GO" id="GO:0016491">
    <property type="term" value="F:oxidoreductase activity"/>
    <property type="evidence" value="ECO:0007669"/>
    <property type="project" value="UniProtKB-KW"/>
</dbReference>
<evidence type="ECO:0000313" key="7">
    <source>
        <dbReference type="Proteomes" id="UP001237595"/>
    </source>
</evidence>
<dbReference type="InterPro" id="IPR008927">
    <property type="entry name" value="6-PGluconate_DH-like_C_sf"/>
</dbReference>
<sequence>MSDSGFSSVGFIGLGVMGGPECANIARKSGLPVKIYDTDADKIAALERDGAVPATGIADVAETCEVIFLSLPGRPQVEAVVRGAGGLLEHLRPGQVLVDLSTSPVDLVQELGRELAGNGVLFIDAPVARTRQAAIDGTLSIMVGAPTPEDFHRIKPLLGCMATEVTHCGPTGAGAMVKVLNNMVVFETVVALSEAISVARRSGLVDPDTLFKTFAGGSADSFALRHHGMKAILPDEHGLGIFSSRYMHKDIAYAIEAATAAGLALPAATLASELLQSAIDLGYGDNYHTAVVRGIDRAEGEPS</sequence>
<evidence type="ECO:0000256" key="3">
    <source>
        <dbReference type="ARBA" id="ARBA00023027"/>
    </source>
</evidence>
<dbReference type="InterPro" id="IPR013328">
    <property type="entry name" value="6PGD_dom2"/>
</dbReference>
<evidence type="ECO:0000313" key="6">
    <source>
        <dbReference type="EMBL" id="MDI2030562.1"/>
    </source>
</evidence>
<dbReference type="PIRSF" id="PIRSF000103">
    <property type="entry name" value="HIBADH"/>
    <property type="match status" value="1"/>
</dbReference>
<comment type="caution">
    <text evidence="6">The sequence shown here is derived from an EMBL/GenBank/DDBJ whole genome shotgun (WGS) entry which is preliminary data.</text>
</comment>
<dbReference type="InterPro" id="IPR006115">
    <property type="entry name" value="6PGDH_NADP-bd"/>
</dbReference>
<dbReference type="Pfam" id="PF14833">
    <property type="entry name" value="NAD_binding_11"/>
    <property type="match status" value="1"/>
</dbReference>